<name>A0A1G4K3E4_9SACH</name>
<evidence type="ECO:0000256" key="1">
    <source>
        <dbReference type="SAM" id="MobiDB-lite"/>
    </source>
</evidence>
<dbReference type="AlphaFoldDB" id="A0A1G4K3E4"/>
<dbReference type="OrthoDB" id="4036003at2759"/>
<keyword evidence="4" id="KW-1185">Reference proteome</keyword>
<keyword evidence="2" id="KW-0472">Membrane</keyword>
<evidence type="ECO:0000313" key="3">
    <source>
        <dbReference type="EMBL" id="SCU98173.1"/>
    </source>
</evidence>
<organism evidence="3 4">
    <name type="scientific">Lachancea dasiensis</name>
    <dbReference type="NCBI Taxonomy" id="1072105"/>
    <lineage>
        <taxon>Eukaryota</taxon>
        <taxon>Fungi</taxon>
        <taxon>Dikarya</taxon>
        <taxon>Ascomycota</taxon>
        <taxon>Saccharomycotina</taxon>
        <taxon>Saccharomycetes</taxon>
        <taxon>Saccharomycetales</taxon>
        <taxon>Saccharomycetaceae</taxon>
        <taxon>Lachancea</taxon>
    </lineage>
</organism>
<keyword evidence="2" id="KW-1133">Transmembrane helix</keyword>
<feature type="transmembrane region" description="Helical" evidence="2">
    <location>
        <begin position="332"/>
        <end position="354"/>
    </location>
</feature>
<sequence length="576" mass="65400">MAFHKLNTDVFVNNSMERSENYPDIAESFDHNLRTRLSSKKSDSVFTRKGNVKRGIKDSLLLYEGQSFELGNVNAAVNVPRRHMSGAKDCFDSSIGNFEKCAGGKHVWYREDDSFTGRRMEDGARRLSATNSVHIRDVIENATHSIARSQKACLGIKGRLNKYCSSNSIHMPGSFSGIDVDAENIAPQDLGRRSEANDQLEQYHSVEPIQYLSRLLVSPVIIKAAYFLLAHWATLECDSYSFVDTCAMVINSRASWFTLSQLDNLILEVIEAWLLIKAAPILVKTPWRFYDIASRYQSCSKIHEGMYDWGDRTAVQELTRLCKRHGKLGSQLYRTSLIVLIMSPLGLTLGALAGHAITFKLTTYELTASPRWTVYWSLMSIAFSPSQFALLIWCLWCQYFKDTLEYLENYVVRQHQAFVKDIDFIADQLDKTQQTNSAHLDAGTRQMGFCESQIRPSRIFHQRRDFQNTHPIHSPHSNSQLPSFAMAAYESPLTGKKPIDSPISTIQPVSPMPGPFRTERSPGKPSFLNRVFAFSGRLPIHVLALLYRVTHRTVKVLIFSLFLSYWIVIGKSRHSS</sequence>
<gene>
    <name evidence="3" type="ORF">LADA_0H11056G</name>
</gene>
<protein>
    <submittedName>
        <fullName evidence="3">LADA_0H11056g1_1</fullName>
    </submittedName>
</protein>
<accession>A0A1G4K3E4</accession>
<feature type="transmembrane region" description="Helical" evidence="2">
    <location>
        <begin position="374"/>
        <end position="396"/>
    </location>
</feature>
<feature type="region of interest" description="Disordered" evidence="1">
    <location>
        <begin position="500"/>
        <end position="520"/>
    </location>
</feature>
<feature type="transmembrane region" description="Helical" evidence="2">
    <location>
        <begin position="553"/>
        <end position="570"/>
    </location>
</feature>
<evidence type="ECO:0000313" key="4">
    <source>
        <dbReference type="Proteomes" id="UP000190274"/>
    </source>
</evidence>
<keyword evidence="2" id="KW-0812">Transmembrane</keyword>
<dbReference type="Proteomes" id="UP000190274">
    <property type="component" value="Chromosome H"/>
</dbReference>
<evidence type="ECO:0000256" key="2">
    <source>
        <dbReference type="SAM" id="Phobius"/>
    </source>
</evidence>
<dbReference type="EMBL" id="LT598461">
    <property type="protein sequence ID" value="SCU98173.1"/>
    <property type="molecule type" value="Genomic_DNA"/>
</dbReference>
<proteinExistence type="predicted"/>
<reference evidence="3 4" key="1">
    <citation type="submission" date="2016-03" db="EMBL/GenBank/DDBJ databases">
        <authorList>
            <person name="Devillers H."/>
        </authorList>
    </citation>
    <scope>NUCLEOTIDE SEQUENCE [LARGE SCALE GENOMIC DNA]</scope>
    <source>
        <strain evidence="3">CBS 10888</strain>
    </source>
</reference>